<gene>
    <name evidence="1" type="ORF">GALL_342640</name>
</gene>
<protein>
    <submittedName>
        <fullName evidence="1">Uncharacterized protein</fullName>
    </submittedName>
</protein>
<evidence type="ECO:0000313" key="1">
    <source>
        <dbReference type="EMBL" id="OIQ83940.1"/>
    </source>
</evidence>
<accession>A0A1J5QVU1</accession>
<comment type="caution">
    <text evidence="1">The sequence shown here is derived from an EMBL/GenBank/DDBJ whole genome shotgun (WGS) entry which is preliminary data.</text>
</comment>
<reference evidence="1" key="1">
    <citation type="submission" date="2016-10" db="EMBL/GenBank/DDBJ databases">
        <title>Sequence of Gallionella enrichment culture.</title>
        <authorList>
            <person name="Poehlein A."/>
            <person name="Muehling M."/>
            <person name="Daniel R."/>
        </authorList>
    </citation>
    <scope>NUCLEOTIDE SEQUENCE</scope>
</reference>
<dbReference type="EMBL" id="MLJW01000659">
    <property type="protein sequence ID" value="OIQ83940.1"/>
    <property type="molecule type" value="Genomic_DNA"/>
</dbReference>
<dbReference type="AlphaFoldDB" id="A0A1J5QVU1"/>
<organism evidence="1">
    <name type="scientific">mine drainage metagenome</name>
    <dbReference type="NCBI Taxonomy" id="410659"/>
    <lineage>
        <taxon>unclassified sequences</taxon>
        <taxon>metagenomes</taxon>
        <taxon>ecological metagenomes</taxon>
    </lineage>
</organism>
<proteinExistence type="predicted"/>
<name>A0A1J5QVU1_9ZZZZ</name>
<sequence>MSLSTFRWWETVGWVTSATVAMSHTHASPVGLVAIRDTIRNRSGSARALSTAATWAAAAAPMACAPRSCPHGGSGVRSAGAPGPAVVDAIGRAGEGAEPATSGPPGVA</sequence>